<comment type="caution">
    <text evidence="1">The sequence shown here is derived from an EMBL/GenBank/DDBJ whole genome shotgun (WGS) entry which is preliminary data.</text>
</comment>
<keyword evidence="2" id="KW-1185">Reference proteome</keyword>
<gene>
    <name evidence="1" type="ORF">GCM10023203_31390</name>
</gene>
<sequence>MNFEDATLVRLADPNERRSIFDELSLQHILEAAVDTSGITLEGPYDATFDEMRLGVSATPVIKAEGGWSDFSQTERVVARFDVAWPPGPDQLHADLMWHGTVIARAAAPSGVVDAIGADWPDIASLDDDIALLPAEPAELEAARRRVLLARLRAGAAQPDAISDRLVDGLLESTGVASVGELADRHAGDLATGLIRIHFAERPAPPPMPRQFLVDVALLVRAGVDRLADLFAVSAAMRSALGPELSYPQERDHARRGPVVAWVVPAETFDDEDWPGAEPGQAAEAARLARRTAAAAWLAPAGIALVPVLPAA</sequence>
<dbReference type="RefSeq" id="WP_274232299.1">
    <property type="nucleotide sequence ID" value="NZ_BAABHQ010000008.1"/>
</dbReference>
<accession>A0ABP9EII6</accession>
<dbReference type="Proteomes" id="UP001500457">
    <property type="component" value="Unassembled WGS sequence"/>
</dbReference>
<proteinExistence type="predicted"/>
<reference evidence="2" key="1">
    <citation type="journal article" date="2019" name="Int. J. Syst. Evol. Microbiol.">
        <title>The Global Catalogue of Microorganisms (GCM) 10K type strain sequencing project: providing services to taxonomists for standard genome sequencing and annotation.</title>
        <authorList>
            <consortium name="The Broad Institute Genomics Platform"/>
            <consortium name="The Broad Institute Genome Sequencing Center for Infectious Disease"/>
            <person name="Wu L."/>
            <person name="Ma J."/>
        </authorList>
    </citation>
    <scope>NUCLEOTIDE SEQUENCE [LARGE SCALE GENOMIC DNA]</scope>
    <source>
        <strain evidence="2">JCM 17983</strain>
    </source>
</reference>
<evidence type="ECO:0000313" key="1">
    <source>
        <dbReference type="EMBL" id="GAA4878594.1"/>
    </source>
</evidence>
<protein>
    <submittedName>
        <fullName evidence="1">Uncharacterized protein</fullName>
    </submittedName>
</protein>
<name>A0ABP9EII6_9PSEU</name>
<organism evidence="1 2">
    <name type="scientific">Actinomycetospora straminea</name>
    <dbReference type="NCBI Taxonomy" id="663607"/>
    <lineage>
        <taxon>Bacteria</taxon>
        <taxon>Bacillati</taxon>
        <taxon>Actinomycetota</taxon>
        <taxon>Actinomycetes</taxon>
        <taxon>Pseudonocardiales</taxon>
        <taxon>Pseudonocardiaceae</taxon>
        <taxon>Actinomycetospora</taxon>
    </lineage>
</organism>
<evidence type="ECO:0000313" key="2">
    <source>
        <dbReference type="Proteomes" id="UP001500457"/>
    </source>
</evidence>
<dbReference type="EMBL" id="BAABHQ010000008">
    <property type="protein sequence ID" value="GAA4878594.1"/>
    <property type="molecule type" value="Genomic_DNA"/>
</dbReference>